<dbReference type="EMBL" id="FRBL01000010">
    <property type="protein sequence ID" value="SHM75035.1"/>
    <property type="molecule type" value="Genomic_DNA"/>
</dbReference>
<dbReference type="InterPro" id="IPR052039">
    <property type="entry name" value="Caspase-related_regulators"/>
</dbReference>
<evidence type="ECO:0000256" key="1">
    <source>
        <dbReference type="SAM" id="SignalP"/>
    </source>
</evidence>
<feature type="chain" id="PRO_5012794101" evidence="1">
    <location>
        <begin position="20"/>
        <end position="439"/>
    </location>
</feature>
<dbReference type="SUPFAM" id="SSF52129">
    <property type="entry name" value="Caspase-like"/>
    <property type="match status" value="1"/>
</dbReference>
<dbReference type="RefSeq" id="WP_083550756.1">
    <property type="nucleotide sequence ID" value="NZ_FRBL01000010.1"/>
</dbReference>
<dbReference type="PANTHER" id="PTHR22576">
    <property type="entry name" value="MUCOSA ASSOCIATED LYMPHOID TISSUE LYMPHOMA TRANSLOCATION PROTEIN 1/PARACASPASE"/>
    <property type="match status" value="1"/>
</dbReference>
<keyword evidence="1" id="KW-0732">Signal</keyword>
<dbReference type="InterPro" id="IPR011600">
    <property type="entry name" value="Pept_C14_caspase"/>
</dbReference>
<dbReference type="Gene3D" id="3.40.50.1460">
    <property type="match status" value="1"/>
</dbReference>
<gene>
    <name evidence="3" type="ORF">SAMN05444266_110224</name>
</gene>
<dbReference type="InterPro" id="IPR029030">
    <property type="entry name" value="Caspase-like_dom_sf"/>
</dbReference>
<dbReference type="AlphaFoldDB" id="A0A1M7LAC9"/>
<evidence type="ECO:0000259" key="2">
    <source>
        <dbReference type="PROSITE" id="PS50208"/>
    </source>
</evidence>
<dbReference type="InterPro" id="IPR001309">
    <property type="entry name" value="Pept_C14_p20"/>
</dbReference>
<dbReference type="Proteomes" id="UP000184420">
    <property type="component" value="Unassembled WGS sequence"/>
</dbReference>
<dbReference type="PANTHER" id="PTHR22576:SF37">
    <property type="entry name" value="MUCOSA-ASSOCIATED LYMPHOID TISSUE LYMPHOMA TRANSLOCATION PROTEIN 1"/>
    <property type="match status" value="1"/>
</dbReference>
<dbReference type="PROSITE" id="PS50208">
    <property type="entry name" value="CASPASE_P20"/>
    <property type="match status" value="1"/>
</dbReference>
<keyword evidence="4" id="KW-1185">Reference proteome</keyword>
<sequence>MRNLIFICLCMLMALGAIAQTRNFRVVKVPAENPSGQKRKAVVIGMSDYDKGRNLDNTLNDANDMAEVLTRLGFEVTLLKNNDLRTLLTNLTEWYNTIADNDMAVFYYAGHGIEVNGQNYLIPVGASLNSATDAQFNTLNVNQVLGNMDEKKVRMKLLILDACRDNPFSRSWTRSSSSPGLATMSAPKGTYIAFAALPGSTAQDGGNYNLPNGVFTYYLKQEIVKPGLTIDQVFNNVTNDVATLTNDLQTPFKNSSIRSDFYFLPKKNEVPPVVPEKKYYYYVDQRGNKGTQQFASSSEAEIYMKRNLLYGKIYSNMGEVFVVEETPNKPAVDYITVTQTDYGNRSTRNGHIYIREYIVRNSSHFKIQTNVRLPYGYYRDCNSDPENFVEDAYWGKVVILQPGGSVTIKFEEELKSINSPDRSKCSGISTVRYVSSYVR</sequence>
<dbReference type="Pfam" id="PF00656">
    <property type="entry name" value="Peptidase_C14"/>
    <property type="match status" value="1"/>
</dbReference>
<protein>
    <submittedName>
        <fullName evidence="3">Caspase domain-containing protein</fullName>
    </submittedName>
</protein>
<feature type="signal peptide" evidence="1">
    <location>
        <begin position="1"/>
        <end position="19"/>
    </location>
</feature>
<organism evidence="3 4">
    <name type="scientific">Chitinophaga jiangningensis</name>
    <dbReference type="NCBI Taxonomy" id="1419482"/>
    <lineage>
        <taxon>Bacteria</taxon>
        <taxon>Pseudomonadati</taxon>
        <taxon>Bacteroidota</taxon>
        <taxon>Chitinophagia</taxon>
        <taxon>Chitinophagales</taxon>
        <taxon>Chitinophagaceae</taxon>
        <taxon>Chitinophaga</taxon>
    </lineage>
</organism>
<feature type="domain" description="Caspase family p20" evidence="2">
    <location>
        <begin position="37"/>
        <end position="167"/>
    </location>
</feature>
<name>A0A1M7LAC9_9BACT</name>
<dbReference type="GO" id="GO:0004197">
    <property type="term" value="F:cysteine-type endopeptidase activity"/>
    <property type="evidence" value="ECO:0007669"/>
    <property type="project" value="InterPro"/>
</dbReference>
<dbReference type="STRING" id="1419482.SAMN05444266_110224"/>
<accession>A0A1M7LAC9</accession>
<proteinExistence type="predicted"/>
<reference evidence="3 4" key="1">
    <citation type="submission" date="2016-11" db="EMBL/GenBank/DDBJ databases">
        <authorList>
            <person name="Jaros S."/>
            <person name="Januszkiewicz K."/>
            <person name="Wedrychowicz H."/>
        </authorList>
    </citation>
    <scope>NUCLEOTIDE SEQUENCE [LARGE SCALE GENOMIC DNA]</scope>
    <source>
        <strain evidence="3 4">DSM 27406</strain>
    </source>
</reference>
<evidence type="ECO:0000313" key="4">
    <source>
        <dbReference type="Proteomes" id="UP000184420"/>
    </source>
</evidence>
<dbReference type="OrthoDB" id="9812126at2"/>
<dbReference type="GO" id="GO:0006508">
    <property type="term" value="P:proteolysis"/>
    <property type="evidence" value="ECO:0007669"/>
    <property type="project" value="InterPro"/>
</dbReference>
<evidence type="ECO:0000313" key="3">
    <source>
        <dbReference type="EMBL" id="SHM75035.1"/>
    </source>
</evidence>